<reference evidence="1 2" key="1">
    <citation type="submission" date="2019-05" db="EMBL/GenBank/DDBJ databases">
        <title>Another draft genome of Portunus trituberculatus and its Hox gene families provides insights of decapod evolution.</title>
        <authorList>
            <person name="Jeong J.-H."/>
            <person name="Song I."/>
            <person name="Kim S."/>
            <person name="Choi T."/>
            <person name="Kim D."/>
            <person name="Ryu S."/>
            <person name="Kim W."/>
        </authorList>
    </citation>
    <scope>NUCLEOTIDE SEQUENCE [LARGE SCALE GENOMIC DNA]</scope>
    <source>
        <tissue evidence="1">Muscle</tissue>
    </source>
</reference>
<keyword evidence="2" id="KW-1185">Reference proteome</keyword>
<accession>A0A5B7JIG5</accession>
<dbReference type="AlphaFoldDB" id="A0A5B7JIG5"/>
<evidence type="ECO:0000313" key="2">
    <source>
        <dbReference type="Proteomes" id="UP000324222"/>
    </source>
</evidence>
<gene>
    <name evidence="1" type="ORF">E2C01_091171</name>
</gene>
<name>A0A5B7JIG5_PORTR</name>
<comment type="caution">
    <text evidence="1">The sequence shown here is derived from an EMBL/GenBank/DDBJ whole genome shotgun (WGS) entry which is preliminary data.</text>
</comment>
<organism evidence="1 2">
    <name type="scientific">Portunus trituberculatus</name>
    <name type="common">Swimming crab</name>
    <name type="synonym">Neptunus trituberculatus</name>
    <dbReference type="NCBI Taxonomy" id="210409"/>
    <lineage>
        <taxon>Eukaryota</taxon>
        <taxon>Metazoa</taxon>
        <taxon>Ecdysozoa</taxon>
        <taxon>Arthropoda</taxon>
        <taxon>Crustacea</taxon>
        <taxon>Multicrustacea</taxon>
        <taxon>Malacostraca</taxon>
        <taxon>Eumalacostraca</taxon>
        <taxon>Eucarida</taxon>
        <taxon>Decapoda</taxon>
        <taxon>Pleocyemata</taxon>
        <taxon>Brachyura</taxon>
        <taxon>Eubrachyura</taxon>
        <taxon>Portunoidea</taxon>
        <taxon>Portunidae</taxon>
        <taxon>Portuninae</taxon>
        <taxon>Portunus</taxon>
    </lineage>
</organism>
<protein>
    <submittedName>
        <fullName evidence="1">Uncharacterized protein</fullName>
    </submittedName>
</protein>
<sequence length="66" mass="7238">MKLKWRLLGRDSLMHELLTSPTLRVSSVRGGVVASLLPLTYYSSVWQELVFGLSSHVNTATCGGMS</sequence>
<evidence type="ECO:0000313" key="1">
    <source>
        <dbReference type="EMBL" id="MPC95942.1"/>
    </source>
</evidence>
<dbReference type="Proteomes" id="UP000324222">
    <property type="component" value="Unassembled WGS sequence"/>
</dbReference>
<dbReference type="EMBL" id="VSRR010104055">
    <property type="protein sequence ID" value="MPC95942.1"/>
    <property type="molecule type" value="Genomic_DNA"/>
</dbReference>
<proteinExistence type="predicted"/>